<dbReference type="EMBL" id="QSTF01000010">
    <property type="protein sequence ID" value="RGM41158.1"/>
    <property type="molecule type" value="Genomic_DNA"/>
</dbReference>
<dbReference type="AlphaFoldDB" id="A0A3E4WG05"/>
<dbReference type="RefSeq" id="WP_117673582.1">
    <property type="nucleotide sequence ID" value="NZ_CABOGR010000024.1"/>
</dbReference>
<accession>A0A3E4WG05</accession>
<dbReference type="Proteomes" id="UP000260862">
    <property type="component" value="Unassembled WGS sequence"/>
</dbReference>
<comment type="caution">
    <text evidence="3">The sequence shown here is derived from an EMBL/GenBank/DDBJ whole genome shotgun (WGS) entry which is preliminary data.</text>
</comment>
<feature type="domain" description="DUF4296" evidence="1">
    <location>
        <begin position="25"/>
        <end position="105"/>
    </location>
</feature>
<gene>
    <name evidence="3" type="ORF">DXC17_05855</name>
    <name evidence="2" type="ORF">DXD04_12375</name>
</gene>
<name>A0A3E4WG05_9BACT</name>
<dbReference type="InterPro" id="IPR025381">
    <property type="entry name" value="DUF4296"/>
</dbReference>
<evidence type="ECO:0000259" key="1">
    <source>
        <dbReference type="Pfam" id="PF14129"/>
    </source>
</evidence>
<evidence type="ECO:0000313" key="5">
    <source>
        <dbReference type="Proteomes" id="UP000260862"/>
    </source>
</evidence>
<proteinExistence type="predicted"/>
<sequence length="286" mass="32894">MKRISLIGVSMLALCGMWSCGKKVPEEIIQPQAMENLLYDYHLATTMSADLPYDENYKKQAYLAYVFQKHGVTEAEFDSSMVWYSRHSDEMNTIYQNLQKRMETTAELLKKQTVRSSGEVAVSLSGDTVDLWQDRTIYWLTSSTLTNKLTFDLKADTSFHERDKMVLEANFSFLPKGKHEGKVVMAMNLVFDNDSTQGISRVVEASGIQRLMLRPDSAFKYKSVSGFMYYAGKEHSSALISDIRLMRYRMHEENLQKQIDSVAVKADTLAQNDTLRRVKRQEITKR</sequence>
<dbReference type="EMBL" id="QSQT01000024">
    <property type="protein sequence ID" value="RGK53296.1"/>
    <property type="molecule type" value="Genomic_DNA"/>
</dbReference>
<evidence type="ECO:0000313" key="2">
    <source>
        <dbReference type="EMBL" id="RGK53296.1"/>
    </source>
</evidence>
<evidence type="ECO:0000313" key="4">
    <source>
        <dbReference type="Proteomes" id="UP000260780"/>
    </source>
</evidence>
<protein>
    <submittedName>
        <fullName evidence="3">DUF4296 domain-containing protein</fullName>
    </submittedName>
</protein>
<dbReference type="STRING" id="310297.BHV76_11680"/>
<reference evidence="4 5" key="1">
    <citation type="submission" date="2018-08" db="EMBL/GenBank/DDBJ databases">
        <title>A genome reference for cultivated species of the human gut microbiota.</title>
        <authorList>
            <person name="Zou Y."/>
            <person name="Xue W."/>
            <person name="Luo G."/>
        </authorList>
    </citation>
    <scope>NUCLEOTIDE SEQUENCE [LARGE SCALE GENOMIC DNA]</scope>
    <source>
        <strain evidence="3 4">OM08-14</strain>
        <strain evidence="2 5">TF10-3AC</strain>
    </source>
</reference>
<evidence type="ECO:0000313" key="3">
    <source>
        <dbReference type="EMBL" id="RGM41158.1"/>
    </source>
</evidence>
<organism evidence="3 4">
    <name type="scientific">Phocaeicola plebeius</name>
    <dbReference type="NCBI Taxonomy" id="310297"/>
    <lineage>
        <taxon>Bacteria</taxon>
        <taxon>Pseudomonadati</taxon>
        <taxon>Bacteroidota</taxon>
        <taxon>Bacteroidia</taxon>
        <taxon>Bacteroidales</taxon>
        <taxon>Bacteroidaceae</taxon>
        <taxon>Phocaeicola</taxon>
    </lineage>
</organism>
<dbReference type="Pfam" id="PF14129">
    <property type="entry name" value="DUF4296"/>
    <property type="match status" value="1"/>
</dbReference>
<dbReference type="Proteomes" id="UP000260780">
    <property type="component" value="Unassembled WGS sequence"/>
</dbReference>
<keyword evidence="5" id="KW-1185">Reference proteome</keyword>